<dbReference type="InterPro" id="IPR035093">
    <property type="entry name" value="RelE/ParE_toxin_dom_sf"/>
</dbReference>
<name>A0A811TB66_9EURY</name>
<accession>A0A811TB66</accession>
<protein>
    <submittedName>
        <fullName evidence="2">ParE toxin of type II toxin-antitoxin system, parDE</fullName>
    </submittedName>
</protein>
<keyword evidence="1" id="KW-1277">Toxin-antitoxin system</keyword>
<gene>
    <name evidence="2" type="ORF">EMLJLAPB_00419</name>
</gene>
<dbReference type="Gene3D" id="3.30.2310.20">
    <property type="entry name" value="RelE-like"/>
    <property type="match status" value="1"/>
</dbReference>
<dbReference type="PANTHER" id="PTHR35601">
    <property type="entry name" value="TOXIN RELE"/>
    <property type="match status" value="1"/>
</dbReference>
<comment type="caution">
    <text evidence="2">The sequence shown here is derived from an EMBL/GenBank/DDBJ whole genome shotgun (WGS) entry which is preliminary data.</text>
</comment>
<dbReference type="EMBL" id="CAJHIS010000008">
    <property type="protein sequence ID" value="CAD6493008.1"/>
    <property type="molecule type" value="Genomic_DNA"/>
</dbReference>
<dbReference type="Proteomes" id="UP000634805">
    <property type="component" value="Unassembled WGS sequence"/>
</dbReference>
<dbReference type="NCBIfam" id="TIGR02385">
    <property type="entry name" value="RelE_StbE"/>
    <property type="match status" value="1"/>
</dbReference>
<evidence type="ECO:0000313" key="2">
    <source>
        <dbReference type="EMBL" id="CAD6493008.1"/>
    </source>
</evidence>
<reference evidence="2" key="1">
    <citation type="submission" date="2020-10" db="EMBL/GenBank/DDBJ databases">
        <authorList>
            <person name="Hahn C.J."/>
            <person name="Laso-Perez R."/>
            <person name="Vulcano F."/>
            <person name="Vaziourakis K.-M."/>
            <person name="Stokke R."/>
            <person name="Steen I.H."/>
            <person name="Teske A."/>
            <person name="Boetius A."/>
            <person name="Liebeke M."/>
            <person name="Amann R."/>
            <person name="Knittel K."/>
        </authorList>
    </citation>
    <scope>NUCLEOTIDE SEQUENCE</scope>
    <source>
        <strain evidence="2">Gfbio:e3339647-f889-4370-9287-4fb5cb688e4c:AG392D22_GoMArc1</strain>
    </source>
</reference>
<dbReference type="SUPFAM" id="SSF143011">
    <property type="entry name" value="RelE-like"/>
    <property type="match status" value="1"/>
</dbReference>
<proteinExistence type="predicted"/>
<dbReference type="Pfam" id="PF05016">
    <property type="entry name" value="ParE_toxin"/>
    <property type="match status" value="1"/>
</dbReference>
<dbReference type="InterPro" id="IPR007712">
    <property type="entry name" value="RelE/ParE_toxin"/>
</dbReference>
<organism evidence="2 3">
    <name type="scientific">Candidatus Argoarchaeum ethanivorans</name>
    <dbReference type="NCBI Taxonomy" id="2608793"/>
    <lineage>
        <taxon>Archaea</taxon>
        <taxon>Methanobacteriati</taxon>
        <taxon>Methanobacteriota</taxon>
        <taxon>Stenosarchaea group</taxon>
        <taxon>Methanomicrobia</taxon>
        <taxon>Methanosarcinales</taxon>
        <taxon>Methanosarcinales incertae sedis</taxon>
        <taxon>GOM Arc I cluster</taxon>
        <taxon>Candidatus Argoarchaeum</taxon>
    </lineage>
</organism>
<sequence>MVYKIEYKSSVGKDLKKLEKKAIKRILNELEKNLREKPNTGVPLSGQFKGLFKYRVGDYRIIYAKTITGVLILRIGHRSKIYK</sequence>
<dbReference type="PANTHER" id="PTHR35601:SF1">
    <property type="entry name" value="TOXIN RELE"/>
    <property type="match status" value="1"/>
</dbReference>
<evidence type="ECO:0000256" key="1">
    <source>
        <dbReference type="ARBA" id="ARBA00022649"/>
    </source>
</evidence>
<dbReference type="AlphaFoldDB" id="A0A811TB66"/>
<evidence type="ECO:0000313" key="3">
    <source>
        <dbReference type="Proteomes" id="UP000634805"/>
    </source>
</evidence>